<evidence type="ECO:0000313" key="1">
    <source>
        <dbReference type="EMBL" id="QOU05181.1"/>
    </source>
</evidence>
<protein>
    <recommendedName>
        <fullName evidence="3">Lipoprotein</fullName>
    </recommendedName>
</protein>
<dbReference type="EMBL" id="CP063233">
    <property type="protein sequence ID" value="QOU05181.1"/>
    <property type="molecule type" value="Genomic_DNA"/>
</dbReference>
<dbReference type="Proteomes" id="UP000593833">
    <property type="component" value="Chromosome"/>
</dbReference>
<evidence type="ECO:0008006" key="3">
    <source>
        <dbReference type="Google" id="ProtNLM"/>
    </source>
</evidence>
<reference evidence="1 2" key="1">
    <citation type="submission" date="2020-10" db="EMBL/GenBank/DDBJ databases">
        <title>Complete genome sequence of a novel Pseudomonas fluorescens strain isolated from the flower of kumarahou (Pomaderris kumeraho).</title>
        <authorList>
            <person name="Summers M.C."/>
            <person name="Nowak V."/>
            <person name="Fairhurst M.J."/>
            <person name="Owen J.G."/>
            <person name="Gerth M.L."/>
            <person name="Patrick W.M."/>
        </authorList>
    </citation>
    <scope>NUCLEOTIDE SEQUENCE [LARGE SCALE GENOMIC DNA]</scope>
    <source>
        <strain evidence="1 2">KF1</strain>
    </source>
</reference>
<evidence type="ECO:0000313" key="2">
    <source>
        <dbReference type="Proteomes" id="UP000593833"/>
    </source>
</evidence>
<sequence length="246" mass="26483">MHKLLALSLSPFLLAGCSHTPQSADISGLWINQAAIDTAAQGRPLLKALDANGLNLEWNIDARGGKALFSNAFEAGEGQLRSKAPGVWVVDYDGHGTDELHWDGNQLIQQAKAFFAGQVFRRPAQPAPEGARWGTTFRQALNSAYMGGKWKIIEGQGVGNSVVFNADGSLSGLAQNDRYELCLGGDCATQGAGNDTLSLGKGDVADVWIFVRHGKRMEILNAINHAQPDEIPQLAPGPRQWLLEQQ</sequence>
<organism evidence="1 2">
    <name type="scientific">Pseudomonas fluorescens</name>
    <dbReference type="NCBI Taxonomy" id="294"/>
    <lineage>
        <taxon>Bacteria</taxon>
        <taxon>Pseudomonadati</taxon>
        <taxon>Pseudomonadota</taxon>
        <taxon>Gammaproteobacteria</taxon>
        <taxon>Pseudomonadales</taxon>
        <taxon>Pseudomonadaceae</taxon>
        <taxon>Pseudomonas</taxon>
    </lineage>
</organism>
<dbReference type="PROSITE" id="PS51257">
    <property type="entry name" value="PROKAR_LIPOPROTEIN"/>
    <property type="match status" value="1"/>
</dbReference>
<gene>
    <name evidence="1" type="ORF">IM720_00180</name>
</gene>
<name>A0A1B3DH36_PSEFL</name>
<dbReference type="AlphaFoldDB" id="A0A1B3DH36"/>
<dbReference type="OrthoDB" id="7021303at2"/>
<accession>A0A1B3DH36</accession>
<dbReference type="RefSeq" id="WP_069077267.1">
    <property type="nucleotide sequence ID" value="NZ_CP015637.1"/>
</dbReference>
<proteinExistence type="predicted"/>